<evidence type="ECO:0000259" key="14">
    <source>
        <dbReference type="Pfam" id="PF14748"/>
    </source>
</evidence>
<evidence type="ECO:0000256" key="6">
    <source>
        <dbReference type="ARBA" id="ARBA00022857"/>
    </source>
</evidence>
<evidence type="ECO:0000256" key="1">
    <source>
        <dbReference type="ARBA" id="ARBA00004496"/>
    </source>
</evidence>
<evidence type="ECO:0000259" key="13">
    <source>
        <dbReference type="Pfam" id="PF03807"/>
    </source>
</evidence>
<dbReference type="NCBIfam" id="TIGR00112">
    <property type="entry name" value="proC"/>
    <property type="match status" value="1"/>
</dbReference>
<dbReference type="PANTHER" id="PTHR11645">
    <property type="entry name" value="PYRROLINE-5-CARBOXYLATE REDUCTASE"/>
    <property type="match status" value="1"/>
</dbReference>
<comment type="catalytic activity">
    <reaction evidence="9">
        <text>L-proline + NAD(+) = (S)-1-pyrroline-5-carboxylate + NADH + 2 H(+)</text>
        <dbReference type="Rhea" id="RHEA:14105"/>
        <dbReference type="ChEBI" id="CHEBI:15378"/>
        <dbReference type="ChEBI" id="CHEBI:17388"/>
        <dbReference type="ChEBI" id="CHEBI:57540"/>
        <dbReference type="ChEBI" id="CHEBI:57945"/>
        <dbReference type="ChEBI" id="CHEBI:60039"/>
        <dbReference type="EC" id="1.5.1.2"/>
    </reaction>
</comment>
<gene>
    <name evidence="9 15" type="primary">proC</name>
    <name evidence="15" type="ORF">TICRE_07960</name>
</gene>
<dbReference type="Proteomes" id="UP000186112">
    <property type="component" value="Unassembled WGS sequence"/>
</dbReference>
<keyword evidence="16" id="KW-1185">Reference proteome</keyword>
<evidence type="ECO:0000256" key="8">
    <source>
        <dbReference type="ARBA" id="ARBA00058118"/>
    </source>
</evidence>
<evidence type="ECO:0000256" key="11">
    <source>
        <dbReference type="PIRSR" id="PIRSR000193-1"/>
    </source>
</evidence>
<feature type="binding site" evidence="11">
    <location>
        <begin position="70"/>
        <end position="73"/>
    </location>
    <ligand>
        <name>NADP(+)</name>
        <dbReference type="ChEBI" id="CHEBI:58349"/>
    </ligand>
</feature>
<feature type="domain" description="Pyrroline-5-carboxylate reductase dimerisation" evidence="14">
    <location>
        <begin position="162"/>
        <end position="266"/>
    </location>
</feature>
<dbReference type="InterPro" id="IPR000304">
    <property type="entry name" value="Pyrroline-COOH_reductase"/>
</dbReference>
<dbReference type="GO" id="GO:0055129">
    <property type="term" value="P:L-proline biosynthetic process"/>
    <property type="evidence" value="ECO:0007669"/>
    <property type="project" value="UniProtKB-UniRule"/>
</dbReference>
<dbReference type="InterPro" id="IPR053790">
    <property type="entry name" value="P5CR-like_CS"/>
</dbReference>
<evidence type="ECO:0000256" key="4">
    <source>
        <dbReference type="ARBA" id="ARBA00022605"/>
    </source>
</evidence>
<name>A0A1U7M770_TISCR</name>
<dbReference type="Gene3D" id="3.40.50.720">
    <property type="entry name" value="NAD(P)-binding Rossmann-like Domain"/>
    <property type="match status" value="1"/>
</dbReference>
<sequence length="268" mass="29252">MDKKIGFIGCGNMAKAMINGMLGSNLVDRENIIVSAKSSETLERIKKELGVLTTLENKKIAREVDILILAVKPYLYEDVLREIKEDIKEEVIVVSIGAGISLDFLKKNLKDGSKFIKTMPNTPALVGEGMSAITLGENLLEQEIEDVLDIFKSFGKVEIIDEKLMDGFTAICGSSPAYIFMLIEAMADAGVREGIPRQMAYNMSAQAVLGSAKMVLERDEHPGRLKDNVCSPGGTTIEAVISLEKGGFRASIMQAVRECAIKSKSMKK</sequence>
<dbReference type="InterPro" id="IPR028939">
    <property type="entry name" value="P5C_Rdtase_cat_N"/>
</dbReference>
<dbReference type="HAMAP" id="MF_01925">
    <property type="entry name" value="P5C_reductase"/>
    <property type="match status" value="1"/>
</dbReference>
<dbReference type="InterPro" id="IPR029036">
    <property type="entry name" value="P5CR_dimer"/>
</dbReference>
<dbReference type="InterPro" id="IPR036291">
    <property type="entry name" value="NAD(P)-bd_dom_sf"/>
</dbReference>
<reference evidence="15 16" key="1">
    <citation type="submission" date="2016-02" db="EMBL/GenBank/DDBJ databases">
        <title>Genome sequence of Tissierella creatinophila DSM 6911.</title>
        <authorList>
            <person name="Poehlein A."/>
            <person name="Daniel R."/>
        </authorList>
    </citation>
    <scope>NUCLEOTIDE SEQUENCE [LARGE SCALE GENOMIC DNA]</scope>
    <source>
        <strain evidence="15 16">DSM 6911</strain>
    </source>
</reference>
<evidence type="ECO:0000256" key="2">
    <source>
        <dbReference type="ARBA" id="ARBA00005525"/>
    </source>
</evidence>
<keyword evidence="7 9" id="KW-0560">Oxidoreductase</keyword>
<feature type="binding site" evidence="11">
    <location>
        <begin position="8"/>
        <end position="13"/>
    </location>
    <ligand>
        <name>NADP(+)</name>
        <dbReference type="ChEBI" id="CHEBI:58349"/>
    </ligand>
</feature>
<dbReference type="GO" id="GO:0005737">
    <property type="term" value="C:cytoplasm"/>
    <property type="evidence" value="ECO:0007669"/>
    <property type="project" value="UniProtKB-SubCell"/>
</dbReference>
<comment type="similarity">
    <text evidence="2 9 12">Belongs to the pyrroline-5-carboxylate reductase family.</text>
</comment>
<dbReference type="OrthoDB" id="9805754at2"/>
<dbReference type="RefSeq" id="WP_075725385.1">
    <property type="nucleotide sequence ID" value="NZ_LTDM01000011.1"/>
</dbReference>
<dbReference type="GO" id="GO:0004735">
    <property type="term" value="F:pyrroline-5-carboxylate reductase activity"/>
    <property type="evidence" value="ECO:0007669"/>
    <property type="project" value="UniProtKB-UniRule"/>
</dbReference>
<proteinExistence type="inferred from homology"/>
<evidence type="ECO:0000256" key="7">
    <source>
        <dbReference type="ARBA" id="ARBA00023002"/>
    </source>
</evidence>
<dbReference type="FunFam" id="3.40.50.720:FF:000190">
    <property type="entry name" value="Pyrroline-5-carboxylate reductase"/>
    <property type="match status" value="1"/>
</dbReference>
<feature type="binding site" evidence="11">
    <location>
        <position position="57"/>
    </location>
    <ligand>
        <name>NADPH</name>
        <dbReference type="ChEBI" id="CHEBI:57783"/>
    </ligand>
</feature>
<dbReference type="Pfam" id="PF03807">
    <property type="entry name" value="F420_oxidored"/>
    <property type="match status" value="1"/>
</dbReference>
<dbReference type="AlphaFoldDB" id="A0A1U7M770"/>
<keyword evidence="6 9" id="KW-0521">NADP</keyword>
<evidence type="ECO:0000256" key="5">
    <source>
        <dbReference type="ARBA" id="ARBA00022650"/>
    </source>
</evidence>
<keyword evidence="5 9" id="KW-0641">Proline biosynthesis</keyword>
<comment type="subcellular location">
    <subcellularLocation>
        <location evidence="1 9">Cytoplasm</location>
    </subcellularLocation>
</comment>
<dbReference type="Gene3D" id="1.10.3730.10">
    <property type="entry name" value="ProC C-terminal domain-like"/>
    <property type="match status" value="1"/>
</dbReference>
<dbReference type="FunFam" id="1.10.3730.10:FF:000001">
    <property type="entry name" value="Pyrroline-5-carboxylate reductase"/>
    <property type="match status" value="1"/>
</dbReference>
<dbReference type="UniPathway" id="UPA00098">
    <property type="reaction ID" value="UER00361"/>
</dbReference>
<feature type="domain" description="Pyrroline-5-carboxylate reductase catalytic N-terminal" evidence="13">
    <location>
        <begin position="4"/>
        <end position="99"/>
    </location>
</feature>
<dbReference type="Pfam" id="PF14748">
    <property type="entry name" value="P5CR_dimer"/>
    <property type="match status" value="1"/>
</dbReference>
<comment type="function">
    <text evidence="8 9">Catalyzes the reduction of 1-pyrroline-5-carboxylate (PCA) to L-proline.</text>
</comment>
<keyword evidence="4 9" id="KW-0028">Amino-acid biosynthesis</keyword>
<dbReference type="EMBL" id="LTDM01000011">
    <property type="protein sequence ID" value="OLS03100.1"/>
    <property type="molecule type" value="Genomic_DNA"/>
</dbReference>
<dbReference type="PIRSF" id="PIRSF000193">
    <property type="entry name" value="Pyrrol-5-carb_rd"/>
    <property type="match status" value="1"/>
</dbReference>
<organism evidence="15 16">
    <name type="scientific">Tissierella creatinophila DSM 6911</name>
    <dbReference type="NCBI Taxonomy" id="1123403"/>
    <lineage>
        <taxon>Bacteria</taxon>
        <taxon>Bacillati</taxon>
        <taxon>Bacillota</taxon>
        <taxon>Tissierellia</taxon>
        <taxon>Tissierellales</taxon>
        <taxon>Tissierellaceae</taxon>
        <taxon>Tissierella</taxon>
    </lineage>
</organism>
<comment type="catalytic activity">
    <reaction evidence="9 12">
        <text>L-proline + NADP(+) = (S)-1-pyrroline-5-carboxylate + NADPH + 2 H(+)</text>
        <dbReference type="Rhea" id="RHEA:14109"/>
        <dbReference type="ChEBI" id="CHEBI:15378"/>
        <dbReference type="ChEBI" id="CHEBI:17388"/>
        <dbReference type="ChEBI" id="CHEBI:57783"/>
        <dbReference type="ChEBI" id="CHEBI:58349"/>
        <dbReference type="ChEBI" id="CHEBI:60039"/>
        <dbReference type="EC" id="1.5.1.2"/>
    </reaction>
</comment>
<keyword evidence="3 9" id="KW-0963">Cytoplasm</keyword>
<accession>A0A1U7M770</accession>
<dbReference type="PANTHER" id="PTHR11645:SF0">
    <property type="entry name" value="PYRROLINE-5-CARBOXYLATE REDUCTASE 3"/>
    <property type="match status" value="1"/>
</dbReference>
<evidence type="ECO:0000256" key="10">
    <source>
        <dbReference type="NCBIfam" id="TIGR00112"/>
    </source>
</evidence>
<dbReference type="PROSITE" id="PS00521">
    <property type="entry name" value="P5CR"/>
    <property type="match status" value="1"/>
</dbReference>
<protein>
    <recommendedName>
        <fullName evidence="9 10">Pyrroline-5-carboxylate reductase</fullName>
        <shortName evidence="9">P5C reductase</shortName>
        <shortName evidence="9">P5CR</shortName>
        <ecNumber evidence="9 10">1.5.1.2</ecNumber>
    </recommendedName>
    <alternativeName>
        <fullName evidence="9">PCA reductase</fullName>
    </alternativeName>
</protein>
<dbReference type="InterPro" id="IPR008927">
    <property type="entry name" value="6-PGluconate_DH-like_C_sf"/>
</dbReference>
<dbReference type="SUPFAM" id="SSF51735">
    <property type="entry name" value="NAD(P)-binding Rossmann-fold domains"/>
    <property type="match status" value="1"/>
</dbReference>
<evidence type="ECO:0000256" key="9">
    <source>
        <dbReference type="HAMAP-Rule" id="MF_01925"/>
    </source>
</evidence>
<dbReference type="SUPFAM" id="SSF48179">
    <property type="entry name" value="6-phosphogluconate dehydrogenase C-terminal domain-like"/>
    <property type="match status" value="1"/>
</dbReference>
<evidence type="ECO:0000256" key="3">
    <source>
        <dbReference type="ARBA" id="ARBA00022490"/>
    </source>
</evidence>
<comment type="caution">
    <text evidence="15">The sequence shown here is derived from an EMBL/GenBank/DDBJ whole genome shotgun (WGS) entry which is preliminary data.</text>
</comment>
<evidence type="ECO:0000313" key="15">
    <source>
        <dbReference type="EMBL" id="OLS03100.1"/>
    </source>
</evidence>
<comment type="pathway">
    <text evidence="9 12">Amino-acid biosynthesis; L-proline biosynthesis; L-proline from L-glutamate 5-semialdehyde: step 1/1.</text>
</comment>
<dbReference type="EC" id="1.5.1.2" evidence="9 10"/>
<evidence type="ECO:0000313" key="16">
    <source>
        <dbReference type="Proteomes" id="UP000186112"/>
    </source>
</evidence>
<evidence type="ECO:0000256" key="12">
    <source>
        <dbReference type="RuleBase" id="RU003903"/>
    </source>
</evidence>